<keyword evidence="1" id="KW-0812">Transmembrane</keyword>
<comment type="caution">
    <text evidence="2">The sequence shown here is derived from an EMBL/GenBank/DDBJ whole genome shotgun (WGS) entry which is preliminary data.</text>
</comment>
<proteinExistence type="predicted"/>
<organism evidence="2 3">
    <name type="scientific">Brachionus calyciflorus</name>
    <dbReference type="NCBI Taxonomy" id="104777"/>
    <lineage>
        <taxon>Eukaryota</taxon>
        <taxon>Metazoa</taxon>
        <taxon>Spiralia</taxon>
        <taxon>Gnathifera</taxon>
        <taxon>Rotifera</taxon>
        <taxon>Eurotatoria</taxon>
        <taxon>Monogononta</taxon>
        <taxon>Pseudotrocha</taxon>
        <taxon>Ploima</taxon>
        <taxon>Brachionidae</taxon>
        <taxon>Brachionus</taxon>
    </lineage>
</organism>
<protein>
    <submittedName>
        <fullName evidence="2">Uncharacterized protein</fullName>
    </submittedName>
</protein>
<keyword evidence="1" id="KW-1133">Transmembrane helix</keyword>
<accession>A0A813VSP8</accession>
<keyword evidence="1" id="KW-0472">Membrane</keyword>
<evidence type="ECO:0000313" key="2">
    <source>
        <dbReference type="EMBL" id="CAF0847600.1"/>
    </source>
</evidence>
<dbReference type="AlphaFoldDB" id="A0A813VSP8"/>
<dbReference type="Proteomes" id="UP000663879">
    <property type="component" value="Unassembled WGS sequence"/>
</dbReference>
<feature type="transmembrane region" description="Helical" evidence="1">
    <location>
        <begin position="45"/>
        <end position="62"/>
    </location>
</feature>
<name>A0A813VSP8_9BILA</name>
<reference evidence="2" key="1">
    <citation type="submission" date="2021-02" db="EMBL/GenBank/DDBJ databases">
        <authorList>
            <person name="Nowell W R."/>
        </authorList>
    </citation>
    <scope>NUCLEOTIDE SEQUENCE</scope>
    <source>
        <strain evidence="2">Ploen Becks lab</strain>
    </source>
</reference>
<dbReference type="EMBL" id="CAJNOC010001238">
    <property type="protein sequence ID" value="CAF0847600.1"/>
    <property type="molecule type" value="Genomic_DNA"/>
</dbReference>
<sequence>MDKVEQNISEQFLFLKSSKEDINFIRSTISENDSDLDSIKKKVKLDGTLAFLAGALAFLEFLGKLGVIWAFLVILGKLCGTLAFLSSINI</sequence>
<gene>
    <name evidence="2" type="ORF">OXX778_LOCUS8780</name>
</gene>
<evidence type="ECO:0000256" key="1">
    <source>
        <dbReference type="SAM" id="Phobius"/>
    </source>
</evidence>
<keyword evidence="3" id="KW-1185">Reference proteome</keyword>
<evidence type="ECO:0000313" key="3">
    <source>
        <dbReference type="Proteomes" id="UP000663879"/>
    </source>
</evidence>